<evidence type="ECO:0000256" key="7">
    <source>
        <dbReference type="ARBA" id="ARBA00061588"/>
    </source>
</evidence>
<keyword evidence="11" id="KW-1185">Reference proteome</keyword>
<dbReference type="GO" id="GO:0015630">
    <property type="term" value="C:microtubule cytoskeleton"/>
    <property type="evidence" value="ECO:0007669"/>
    <property type="project" value="UniProtKB-ARBA"/>
</dbReference>
<keyword evidence="5" id="KW-0418">Kinase</keyword>
<evidence type="ECO:0000256" key="6">
    <source>
        <dbReference type="ARBA" id="ARBA00022840"/>
    </source>
</evidence>
<evidence type="ECO:0000256" key="5">
    <source>
        <dbReference type="ARBA" id="ARBA00022777"/>
    </source>
</evidence>
<dbReference type="SUPFAM" id="SSF56112">
    <property type="entry name" value="Protein kinase-like (PK-like)"/>
    <property type="match status" value="1"/>
</dbReference>
<dbReference type="AlphaFoldDB" id="A0A4U5NU10"/>
<feature type="region of interest" description="Disordered" evidence="8">
    <location>
        <begin position="311"/>
        <end position="336"/>
    </location>
</feature>
<dbReference type="Proteomes" id="UP000298663">
    <property type="component" value="Unassembled WGS sequence"/>
</dbReference>
<dbReference type="GO" id="GO:0004674">
    <property type="term" value="F:protein serine/threonine kinase activity"/>
    <property type="evidence" value="ECO:0007669"/>
    <property type="project" value="UniProtKB-KW"/>
</dbReference>
<gene>
    <name evidence="10" type="ORF">L596_011482</name>
</gene>
<sequence length="364" mass="41360">MPTISELGVELSENKVINSRWKIEGKLGEGSCGAVYKVHDMQNPSMKAALKVEANGEESVNVLKKEANVLKKLQTRPHTVRLVYSGRRETYSYVVMTLLGKSLSELRKQLEGGYMSASTATRIGVHGLYAVKQLHEIGFVHRDIKPANMVTGRVGYQRRIVYLIDYGMARNFAIWEEGKPRVRRCRDNVLLRGTIRFCSPTVHDRQEQGRRDDVWSFLYMLIELHVGLPWPGKPETEVGQKKKDTGDVTLLEKCPKEWLDVMKHIRSLTYEARPNYRLIYDAFLATLTRMKVSFDDPYDWETAEDVQQAKRSVSKSVSTSVKKKKQQNAEMSEVSTAKSVLGLPNPEAFPTTVAVEFDKNDIGC</sequence>
<organism evidence="10 11">
    <name type="scientific">Steinernema carpocapsae</name>
    <name type="common">Entomopathogenic nematode</name>
    <dbReference type="NCBI Taxonomy" id="34508"/>
    <lineage>
        <taxon>Eukaryota</taxon>
        <taxon>Metazoa</taxon>
        <taxon>Ecdysozoa</taxon>
        <taxon>Nematoda</taxon>
        <taxon>Chromadorea</taxon>
        <taxon>Rhabditida</taxon>
        <taxon>Tylenchina</taxon>
        <taxon>Panagrolaimomorpha</taxon>
        <taxon>Strongyloidoidea</taxon>
        <taxon>Steinernematidae</taxon>
        <taxon>Steinernema</taxon>
    </lineage>
</organism>
<dbReference type="STRING" id="34508.A0A4U5NU10"/>
<dbReference type="GO" id="GO:0005524">
    <property type="term" value="F:ATP binding"/>
    <property type="evidence" value="ECO:0007669"/>
    <property type="project" value="UniProtKB-KW"/>
</dbReference>
<reference evidence="10 11" key="2">
    <citation type="journal article" date="2019" name="G3 (Bethesda)">
        <title>Hybrid Assembly of the Genome of the Entomopathogenic Nematode Steinernema carpocapsae Identifies the X-Chromosome.</title>
        <authorList>
            <person name="Serra L."/>
            <person name="Macchietto M."/>
            <person name="Macias-Munoz A."/>
            <person name="McGill C.J."/>
            <person name="Rodriguez I.M."/>
            <person name="Rodriguez B."/>
            <person name="Murad R."/>
            <person name="Mortazavi A."/>
        </authorList>
    </citation>
    <scope>NUCLEOTIDE SEQUENCE [LARGE SCALE GENOMIC DNA]</scope>
    <source>
        <strain evidence="10 11">ALL</strain>
    </source>
</reference>
<evidence type="ECO:0000256" key="1">
    <source>
        <dbReference type="ARBA" id="ARBA00012513"/>
    </source>
</evidence>
<evidence type="ECO:0000256" key="3">
    <source>
        <dbReference type="ARBA" id="ARBA00022679"/>
    </source>
</evidence>
<keyword evidence="4" id="KW-0547">Nucleotide-binding</keyword>
<keyword evidence="6" id="KW-0067">ATP-binding</keyword>
<dbReference type="Pfam" id="PF00069">
    <property type="entry name" value="Pkinase"/>
    <property type="match status" value="1"/>
</dbReference>
<evidence type="ECO:0000256" key="4">
    <source>
        <dbReference type="ARBA" id="ARBA00022741"/>
    </source>
</evidence>
<reference evidence="10 11" key="1">
    <citation type="journal article" date="2015" name="Genome Biol.">
        <title>Comparative genomics of Steinernema reveals deeply conserved gene regulatory networks.</title>
        <authorList>
            <person name="Dillman A.R."/>
            <person name="Macchietto M."/>
            <person name="Porter C.F."/>
            <person name="Rogers A."/>
            <person name="Williams B."/>
            <person name="Antoshechkin I."/>
            <person name="Lee M.M."/>
            <person name="Goodwin Z."/>
            <person name="Lu X."/>
            <person name="Lewis E.E."/>
            <person name="Goodrich-Blair H."/>
            <person name="Stock S.P."/>
            <person name="Adams B.J."/>
            <person name="Sternberg P.W."/>
            <person name="Mortazavi A."/>
        </authorList>
    </citation>
    <scope>NUCLEOTIDE SEQUENCE [LARGE SCALE GENOMIC DNA]</scope>
    <source>
        <strain evidence="10 11">ALL</strain>
    </source>
</reference>
<comment type="caution">
    <text evidence="10">The sequence shown here is derived from an EMBL/GenBank/DDBJ whole genome shotgun (WGS) entry which is preliminary data.</text>
</comment>
<dbReference type="EC" id="2.7.11.1" evidence="1"/>
<feature type="domain" description="Protein kinase" evidence="9">
    <location>
        <begin position="21"/>
        <end position="284"/>
    </location>
</feature>
<keyword evidence="3" id="KW-0808">Transferase</keyword>
<evidence type="ECO:0000256" key="8">
    <source>
        <dbReference type="SAM" id="MobiDB-lite"/>
    </source>
</evidence>
<evidence type="ECO:0000313" key="11">
    <source>
        <dbReference type="Proteomes" id="UP000298663"/>
    </source>
</evidence>
<dbReference type="SMART" id="SM00220">
    <property type="entry name" value="S_TKc"/>
    <property type="match status" value="1"/>
</dbReference>
<accession>A0A4U5NU10</accession>
<evidence type="ECO:0000256" key="2">
    <source>
        <dbReference type="ARBA" id="ARBA00022527"/>
    </source>
</evidence>
<dbReference type="InterPro" id="IPR008271">
    <property type="entry name" value="Ser/Thr_kinase_AS"/>
</dbReference>
<protein>
    <recommendedName>
        <fullName evidence="1">non-specific serine/threonine protein kinase</fullName>
        <ecNumber evidence="1">2.7.11.1</ecNumber>
    </recommendedName>
</protein>
<dbReference type="FunFam" id="3.30.200.20:FF:000358">
    <property type="entry name" value="Tau tubulin kinase 2b"/>
    <property type="match status" value="1"/>
</dbReference>
<proteinExistence type="inferred from homology"/>
<dbReference type="EMBL" id="AZBU02000003">
    <property type="protein sequence ID" value="TKR86998.1"/>
    <property type="molecule type" value="Genomic_DNA"/>
</dbReference>
<keyword evidence="2" id="KW-0723">Serine/threonine-protein kinase</keyword>
<dbReference type="PROSITE" id="PS00108">
    <property type="entry name" value="PROTEIN_KINASE_ST"/>
    <property type="match status" value="1"/>
</dbReference>
<dbReference type="OrthoDB" id="5979581at2759"/>
<name>A0A4U5NU10_STECR</name>
<dbReference type="InterPro" id="IPR000719">
    <property type="entry name" value="Prot_kinase_dom"/>
</dbReference>
<dbReference type="InterPro" id="IPR050235">
    <property type="entry name" value="CK1_Ser-Thr_kinase"/>
</dbReference>
<dbReference type="PANTHER" id="PTHR11909">
    <property type="entry name" value="CASEIN KINASE-RELATED"/>
    <property type="match status" value="1"/>
</dbReference>
<dbReference type="InterPro" id="IPR011009">
    <property type="entry name" value="Kinase-like_dom_sf"/>
</dbReference>
<dbReference type="PROSITE" id="PS50011">
    <property type="entry name" value="PROTEIN_KINASE_DOM"/>
    <property type="match status" value="1"/>
</dbReference>
<evidence type="ECO:0000259" key="9">
    <source>
        <dbReference type="PROSITE" id="PS50011"/>
    </source>
</evidence>
<comment type="similarity">
    <text evidence="7">Belongs to the protein kinase superfamily. CK1 Ser/Thr protein kinase family.</text>
</comment>
<dbReference type="Gene3D" id="1.10.510.10">
    <property type="entry name" value="Transferase(Phosphotransferase) domain 1"/>
    <property type="match status" value="1"/>
</dbReference>
<evidence type="ECO:0000313" key="10">
    <source>
        <dbReference type="EMBL" id="TKR86998.1"/>
    </source>
</evidence>